<dbReference type="GO" id="GO:0003677">
    <property type="term" value="F:DNA binding"/>
    <property type="evidence" value="ECO:0007669"/>
    <property type="project" value="UniProtKB-KW"/>
</dbReference>
<dbReference type="PATRIC" id="fig|1354251.4.peg.3291"/>
<keyword evidence="1" id="KW-0238">DNA-binding</keyword>
<dbReference type="PROSITE" id="PS00622">
    <property type="entry name" value="HTH_LUXR_1"/>
    <property type="match status" value="1"/>
</dbReference>
<evidence type="ECO:0000259" key="2">
    <source>
        <dbReference type="PROSITE" id="PS00622"/>
    </source>
</evidence>
<reference evidence="3 4" key="1">
    <citation type="submission" date="2016-04" db="EMBL/GenBank/DDBJ databases">
        <title>ATOL: Assembling a taxonomically balanced genome-scale reconstruction of the evolutionary history of the Enterobacteriaceae.</title>
        <authorList>
            <person name="Plunkett G.III."/>
            <person name="Neeno-Eckwall E.C."/>
            <person name="Glasner J.D."/>
            <person name="Perna N.T."/>
        </authorList>
    </citation>
    <scope>NUCLEOTIDE SEQUENCE [LARGE SCALE GENOMIC DNA]</scope>
    <source>
        <strain evidence="3 4">ATCC 51605</strain>
    </source>
</reference>
<dbReference type="Pfam" id="PF00196">
    <property type="entry name" value="GerE"/>
    <property type="match status" value="1"/>
</dbReference>
<dbReference type="RefSeq" id="WP_064560917.1">
    <property type="nucleotide sequence ID" value="NZ_LXER01000029.1"/>
</dbReference>
<gene>
    <name evidence="3" type="ORF">M975_3198</name>
</gene>
<dbReference type="Proteomes" id="UP000078410">
    <property type="component" value="Unassembled WGS sequence"/>
</dbReference>
<dbReference type="InterPro" id="IPR000792">
    <property type="entry name" value="Tscrpt_reg_LuxR_C"/>
</dbReference>
<organism evidence="3 4">
    <name type="scientific">Buttiauxella brennerae ATCC 51605</name>
    <dbReference type="NCBI Taxonomy" id="1354251"/>
    <lineage>
        <taxon>Bacteria</taxon>
        <taxon>Pseudomonadati</taxon>
        <taxon>Pseudomonadota</taxon>
        <taxon>Gammaproteobacteria</taxon>
        <taxon>Enterobacterales</taxon>
        <taxon>Enterobacteriaceae</taxon>
        <taxon>Buttiauxella</taxon>
    </lineage>
</organism>
<feature type="domain" description="HTH luxR-type" evidence="2">
    <location>
        <begin position="176"/>
        <end position="203"/>
    </location>
</feature>
<dbReference type="SUPFAM" id="SSF46894">
    <property type="entry name" value="C-terminal effector domain of the bipartite response regulators"/>
    <property type="match status" value="1"/>
</dbReference>
<dbReference type="SMART" id="SM00421">
    <property type="entry name" value="HTH_LUXR"/>
    <property type="match status" value="1"/>
</dbReference>
<keyword evidence="4" id="KW-1185">Reference proteome</keyword>
<proteinExistence type="predicted"/>
<evidence type="ECO:0000256" key="1">
    <source>
        <dbReference type="ARBA" id="ARBA00023125"/>
    </source>
</evidence>
<sequence>MKNTITAKYLLNRIMVVIPCVLTAQGVVCQLKASAELKGSGDIANGVNVINSVNEAFAEVVKVPDAIVILNISKSSSQLSNEIAFINWCQTVQPRTVIVAYVQNHELSIINYISALGVRVIISQYETASIFTDLIIKSFSATTMLYSPIIKNILSSRVSAELTACEVQVLGQLFLGNNVSQVAQRLGRDIRTVSAHKRHAMEKLGLRCEKDLYVLGCALSGK</sequence>
<dbReference type="InterPro" id="IPR016032">
    <property type="entry name" value="Sig_transdc_resp-reg_C-effctor"/>
</dbReference>
<evidence type="ECO:0000313" key="3">
    <source>
        <dbReference type="EMBL" id="OAT29660.1"/>
    </source>
</evidence>
<protein>
    <recommendedName>
        <fullName evidence="2">HTH luxR-type domain-containing protein</fullName>
    </recommendedName>
</protein>
<comment type="caution">
    <text evidence="3">The sequence shown here is derived from an EMBL/GenBank/DDBJ whole genome shotgun (WGS) entry which is preliminary data.</text>
</comment>
<dbReference type="Gene3D" id="1.10.10.10">
    <property type="entry name" value="Winged helix-like DNA-binding domain superfamily/Winged helix DNA-binding domain"/>
    <property type="match status" value="1"/>
</dbReference>
<dbReference type="InterPro" id="IPR036388">
    <property type="entry name" value="WH-like_DNA-bd_sf"/>
</dbReference>
<dbReference type="EMBL" id="LXER01000029">
    <property type="protein sequence ID" value="OAT29660.1"/>
    <property type="molecule type" value="Genomic_DNA"/>
</dbReference>
<accession>A0A1B7IJM5</accession>
<name>A0A1B7IJM5_9ENTR</name>
<dbReference type="GO" id="GO:0006355">
    <property type="term" value="P:regulation of DNA-templated transcription"/>
    <property type="evidence" value="ECO:0007669"/>
    <property type="project" value="InterPro"/>
</dbReference>
<evidence type="ECO:0000313" key="4">
    <source>
        <dbReference type="Proteomes" id="UP000078410"/>
    </source>
</evidence>
<dbReference type="AlphaFoldDB" id="A0A1B7IJM5"/>
<dbReference type="OrthoDB" id="6623825at2"/>